<name>A0A450RX41_9GAMM</name>
<accession>A0A450RX41</accession>
<protein>
    <submittedName>
        <fullName evidence="1">Uncharacterized protein</fullName>
    </submittedName>
</protein>
<dbReference type="EMBL" id="CAADEW010000005">
    <property type="protein sequence ID" value="VFJ43756.1"/>
    <property type="molecule type" value="Genomic_DNA"/>
</dbReference>
<organism evidence="1">
    <name type="scientific">Candidatus Kentrum sp. FW</name>
    <dbReference type="NCBI Taxonomy" id="2126338"/>
    <lineage>
        <taxon>Bacteria</taxon>
        <taxon>Pseudomonadati</taxon>
        <taxon>Pseudomonadota</taxon>
        <taxon>Gammaproteobacteria</taxon>
        <taxon>Candidatus Kentrum</taxon>
    </lineage>
</organism>
<gene>
    <name evidence="1" type="ORF">BECKFW1821A_GA0114235_100510</name>
</gene>
<reference evidence="1" key="1">
    <citation type="submission" date="2019-02" db="EMBL/GenBank/DDBJ databases">
        <authorList>
            <person name="Gruber-Vodicka R. H."/>
            <person name="Seah K. B. B."/>
        </authorList>
    </citation>
    <scope>NUCLEOTIDE SEQUENCE</scope>
    <source>
        <strain evidence="1">BECK_BZ15</strain>
    </source>
</reference>
<evidence type="ECO:0000313" key="1">
    <source>
        <dbReference type="EMBL" id="VFJ43756.1"/>
    </source>
</evidence>
<sequence length="160" mass="17516">MPTCNGELWSGKAFTAGIFINRNSLIMISPFTILFMSPDPGAGMATNFLPAMDPFRAVPGLPPRSLGCIRHLLHPTYSCRVPTRRSRKNRTIYGDRRITFCRFGRHPPFTTASDKTPGVPRLRGRFPAPVGQGSNPSGCRCLPGLFRESLGSPGQMPAMP</sequence>
<dbReference type="AlphaFoldDB" id="A0A450RX41"/>
<proteinExistence type="predicted"/>